<evidence type="ECO:0000256" key="6">
    <source>
        <dbReference type="ARBA" id="ARBA00034078"/>
    </source>
</evidence>
<keyword evidence="5" id="KW-0411">Iron-sulfur</keyword>
<dbReference type="CDD" id="cd00207">
    <property type="entry name" value="fer2"/>
    <property type="match status" value="1"/>
</dbReference>
<dbReference type="InterPro" id="IPR001055">
    <property type="entry name" value="Adrenodoxin-like"/>
</dbReference>
<dbReference type="Gene3D" id="3.10.20.30">
    <property type="match status" value="1"/>
</dbReference>
<evidence type="ECO:0000313" key="9">
    <source>
        <dbReference type="Proteomes" id="UP001290101"/>
    </source>
</evidence>
<proteinExistence type="inferred from homology"/>
<keyword evidence="2" id="KW-0001">2Fe-2S</keyword>
<evidence type="ECO:0000256" key="2">
    <source>
        <dbReference type="ARBA" id="ARBA00022714"/>
    </source>
</evidence>
<evidence type="ECO:0000256" key="1">
    <source>
        <dbReference type="ARBA" id="ARBA00010914"/>
    </source>
</evidence>
<evidence type="ECO:0000256" key="3">
    <source>
        <dbReference type="ARBA" id="ARBA00022723"/>
    </source>
</evidence>
<keyword evidence="9" id="KW-1185">Reference proteome</keyword>
<dbReference type="InterPro" id="IPR012675">
    <property type="entry name" value="Beta-grasp_dom_sf"/>
</dbReference>
<keyword evidence="3" id="KW-0479">Metal-binding</keyword>
<dbReference type="InterPro" id="IPR001041">
    <property type="entry name" value="2Fe-2S_ferredoxin-type"/>
</dbReference>
<dbReference type="Proteomes" id="UP001290101">
    <property type="component" value="Unassembled WGS sequence"/>
</dbReference>
<comment type="cofactor">
    <cofactor evidence="6">
        <name>[2Fe-2S] cluster</name>
        <dbReference type="ChEBI" id="CHEBI:190135"/>
    </cofactor>
</comment>
<dbReference type="PRINTS" id="PR00355">
    <property type="entry name" value="ADRENODOXIN"/>
</dbReference>
<dbReference type="PROSITE" id="PS51085">
    <property type="entry name" value="2FE2S_FER_2"/>
    <property type="match status" value="1"/>
</dbReference>
<comment type="similarity">
    <text evidence="1">Belongs to the adrenodoxin/putidaredoxin family.</text>
</comment>
<dbReference type="PANTHER" id="PTHR23426:SF65">
    <property type="entry name" value="FERREDOXIN-2, MITOCHONDRIAL"/>
    <property type="match status" value="1"/>
</dbReference>
<protein>
    <submittedName>
        <fullName evidence="8">2Fe-2S iron-sulfur cluster-binding protein</fullName>
    </submittedName>
</protein>
<evidence type="ECO:0000259" key="7">
    <source>
        <dbReference type="PROSITE" id="PS51085"/>
    </source>
</evidence>
<reference evidence="8 9" key="1">
    <citation type="submission" date="2023-12" db="EMBL/GenBank/DDBJ databases">
        <title>Micromonospora sp. nov., isolated from Atacama Desert.</title>
        <authorList>
            <person name="Carro L."/>
            <person name="Golinska P."/>
            <person name="Klenk H.-P."/>
            <person name="Goodfellow M."/>
        </authorList>
    </citation>
    <scope>NUCLEOTIDE SEQUENCE [LARGE SCALE GENOMIC DNA]</scope>
    <source>
        <strain evidence="8 9">4G53</strain>
    </source>
</reference>
<dbReference type="EMBL" id="JAXOTQ010000017">
    <property type="protein sequence ID" value="MDZ5490833.1"/>
    <property type="molecule type" value="Genomic_DNA"/>
</dbReference>
<dbReference type="InterPro" id="IPR036010">
    <property type="entry name" value="2Fe-2S_ferredoxin-like_sf"/>
</dbReference>
<accession>A0ABU5JE19</accession>
<comment type="caution">
    <text evidence="8">The sequence shown here is derived from an EMBL/GenBank/DDBJ whole genome shotgun (WGS) entry which is preliminary data.</text>
</comment>
<evidence type="ECO:0000256" key="5">
    <source>
        <dbReference type="ARBA" id="ARBA00023014"/>
    </source>
</evidence>
<name>A0ABU5JE19_9ACTN</name>
<feature type="domain" description="2Fe-2S ferredoxin-type" evidence="7">
    <location>
        <begin position="2"/>
        <end position="106"/>
    </location>
</feature>
<keyword evidence="4" id="KW-0408">Iron</keyword>
<evidence type="ECO:0000256" key="4">
    <source>
        <dbReference type="ARBA" id="ARBA00023004"/>
    </source>
</evidence>
<organism evidence="8 9">
    <name type="scientific">Micromonospora sicca</name>
    <dbReference type="NCBI Taxonomy" id="2202420"/>
    <lineage>
        <taxon>Bacteria</taxon>
        <taxon>Bacillati</taxon>
        <taxon>Actinomycetota</taxon>
        <taxon>Actinomycetes</taxon>
        <taxon>Micromonosporales</taxon>
        <taxon>Micromonosporaceae</taxon>
        <taxon>Micromonospora</taxon>
    </lineage>
</organism>
<gene>
    <name evidence="8" type="ORF">U2F25_15390</name>
</gene>
<dbReference type="SUPFAM" id="SSF54292">
    <property type="entry name" value="2Fe-2S ferredoxin-like"/>
    <property type="match status" value="1"/>
</dbReference>
<dbReference type="RefSeq" id="WP_322440898.1">
    <property type="nucleotide sequence ID" value="NZ_JAXOTQ010000017.1"/>
</dbReference>
<dbReference type="PANTHER" id="PTHR23426">
    <property type="entry name" value="FERREDOXIN/ADRENODOXIN"/>
    <property type="match status" value="1"/>
</dbReference>
<sequence length="107" mass="11280">MPKVTFVTVGGTPRTIDATVGDSVMVTAVRNGVRGIVGECGGNSSCATCHVYVDEDFLPLVGPANDLEDDMLDLAVSDRRPTSRLSCQITVTEALDGLTVELPDEQP</sequence>
<evidence type="ECO:0000313" key="8">
    <source>
        <dbReference type="EMBL" id="MDZ5490833.1"/>
    </source>
</evidence>
<dbReference type="Pfam" id="PF00111">
    <property type="entry name" value="Fer2"/>
    <property type="match status" value="1"/>
</dbReference>